<evidence type="ECO:0000256" key="5">
    <source>
        <dbReference type="ARBA" id="ARBA00022833"/>
    </source>
</evidence>
<keyword evidence="3 7" id="KW-0378">Hydrolase</keyword>
<organism evidence="9 10">
    <name type="scientific">Taishania pollutisoli</name>
    <dbReference type="NCBI Taxonomy" id="2766479"/>
    <lineage>
        <taxon>Bacteria</taxon>
        <taxon>Pseudomonadati</taxon>
        <taxon>Bacteroidota</taxon>
        <taxon>Flavobacteriia</taxon>
        <taxon>Flavobacteriales</taxon>
        <taxon>Crocinitomicaceae</taxon>
        <taxon>Taishania</taxon>
    </lineage>
</organism>
<evidence type="ECO:0000256" key="7">
    <source>
        <dbReference type="HAMAP-Rule" id="MF_00372"/>
    </source>
</evidence>
<protein>
    <recommendedName>
        <fullName evidence="1 7">Imidazolonepropionase</fullName>
        <ecNumber evidence="1 7">3.5.2.7</ecNumber>
    </recommendedName>
    <alternativeName>
        <fullName evidence="7">Imidazolone-5-propionate hydrolase</fullName>
    </alternativeName>
</protein>
<reference evidence="9" key="1">
    <citation type="submission" date="2020-09" db="EMBL/GenBank/DDBJ databases">
        <title>Taishania pollutisoli gen. nov., sp. nov., Isolated from Tetrabromobisphenol A-Contaminated Soil.</title>
        <authorList>
            <person name="Chen Q."/>
        </authorList>
    </citation>
    <scope>NUCLEOTIDE SEQUENCE</scope>
    <source>
        <strain evidence="9">CZZ-1</strain>
    </source>
</reference>
<feature type="domain" description="Amidohydrolase-related" evidence="8">
    <location>
        <begin position="73"/>
        <end position="388"/>
    </location>
</feature>
<comment type="similarity">
    <text evidence="7">Belongs to the metallo-dependent hydrolases superfamily. HutI family.</text>
</comment>
<keyword evidence="10" id="KW-1185">Reference proteome</keyword>
<dbReference type="RefSeq" id="WP_216714151.1">
    <property type="nucleotide sequence ID" value="NZ_JACVEL010000005.1"/>
</dbReference>
<dbReference type="GO" id="GO:0050480">
    <property type="term" value="F:imidazolonepropionase activity"/>
    <property type="evidence" value="ECO:0007669"/>
    <property type="project" value="UniProtKB-UniRule"/>
</dbReference>
<comment type="catalytic activity">
    <reaction evidence="7">
        <text>4-imidazolone-5-propanoate + H2O = N-formimidoyl-L-glutamate</text>
        <dbReference type="Rhea" id="RHEA:23660"/>
        <dbReference type="ChEBI" id="CHEBI:15377"/>
        <dbReference type="ChEBI" id="CHEBI:58928"/>
        <dbReference type="ChEBI" id="CHEBI:77893"/>
        <dbReference type="EC" id="3.5.2.7"/>
    </reaction>
</comment>
<dbReference type="PANTHER" id="PTHR42752:SF1">
    <property type="entry name" value="IMIDAZOLONEPROPIONASE-RELATED"/>
    <property type="match status" value="1"/>
</dbReference>
<feature type="binding site" evidence="7">
    <location>
        <position position="154"/>
    </location>
    <ligand>
        <name>N-formimidoyl-L-glutamate</name>
        <dbReference type="ChEBI" id="CHEBI:58928"/>
    </ligand>
</feature>
<gene>
    <name evidence="7" type="primary">hutI</name>
    <name evidence="9" type="ORF">H9Y05_09590</name>
</gene>
<dbReference type="EMBL" id="JACVEL010000005">
    <property type="protein sequence ID" value="MBC9812722.1"/>
    <property type="molecule type" value="Genomic_DNA"/>
</dbReference>
<sequence>MKKILIKNIKGLVQAGEEIPAVIKGTHMHILPVIENAFLALEDGEVVAYGPMDDWQGVTDWRDLEVIDATGKYVLPAFVDAHTHTVFAKSREEEFVDRIKGLSYEEIALKGGGILNSARRLGELSEDALFKAAKERIERLISYGTGALEIKSGYGLTVEAEIKMLRVIKRLKEHFPITIKATFLGAHAFPKAYKENQQGYIDLIINEMLPVIEAEQLADYIDVFCERNYFSVEQMEQVLTAGKKIGLKPKVHVNQFSIMGGIQKAVELGAVSVDHLEEISQEDIDALKNAATIPTILPSCSHFISIPFGNARWMMENDLPVALASDFNPGTTPSGNLGFVWSLACVKMKMTPEEAFNALTVNAAAALELSETHGKIALGRRSPVIITKEIPSLAYIPYAFGDMHIERVIV</sequence>
<dbReference type="AlphaFoldDB" id="A0A8J6P6D0"/>
<dbReference type="NCBIfam" id="TIGR01224">
    <property type="entry name" value="hutI"/>
    <property type="match status" value="1"/>
</dbReference>
<feature type="binding site" evidence="7">
    <location>
        <position position="326"/>
    </location>
    <ligand>
        <name>Fe(3+)</name>
        <dbReference type="ChEBI" id="CHEBI:29034"/>
    </ligand>
</feature>
<dbReference type="GO" id="GO:0019557">
    <property type="term" value="P:L-histidine catabolic process to glutamate and formate"/>
    <property type="evidence" value="ECO:0007669"/>
    <property type="project" value="UniProtKB-UniPathway"/>
</dbReference>
<dbReference type="HAMAP" id="MF_00372">
    <property type="entry name" value="HutI"/>
    <property type="match status" value="1"/>
</dbReference>
<evidence type="ECO:0000313" key="9">
    <source>
        <dbReference type="EMBL" id="MBC9812722.1"/>
    </source>
</evidence>
<dbReference type="InterPro" id="IPR011059">
    <property type="entry name" value="Metal-dep_hydrolase_composite"/>
</dbReference>
<dbReference type="Gene3D" id="2.30.40.10">
    <property type="entry name" value="Urease, subunit C, domain 1"/>
    <property type="match status" value="1"/>
</dbReference>
<name>A0A8J6P6D0_9FLAO</name>
<evidence type="ECO:0000256" key="1">
    <source>
        <dbReference type="ARBA" id="ARBA00012864"/>
    </source>
</evidence>
<dbReference type="FunFam" id="3.20.20.140:FF:000007">
    <property type="entry name" value="Imidazolonepropionase"/>
    <property type="match status" value="1"/>
</dbReference>
<evidence type="ECO:0000256" key="6">
    <source>
        <dbReference type="ARBA" id="ARBA00023004"/>
    </source>
</evidence>
<dbReference type="Gene3D" id="3.20.20.140">
    <property type="entry name" value="Metal-dependent hydrolases"/>
    <property type="match status" value="1"/>
</dbReference>
<dbReference type="Pfam" id="PF01979">
    <property type="entry name" value="Amidohydro_1"/>
    <property type="match status" value="1"/>
</dbReference>
<keyword evidence="4 7" id="KW-0369">Histidine metabolism</keyword>
<feature type="binding site" evidence="7">
    <location>
        <position position="82"/>
    </location>
    <ligand>
        <name>Zn(2+)</name>
        <dbReference type="ChEBI" id="CHEBI:29105"/>
    </ligand>
</feature>
<dbReference type="GO" id="GO:0005737">
    <property type="term" value="C:cytoplasm"/>
    <property type="evidence" value="ECO:0007669"/>
    <property type="project" value="UniProtKB-SubCell"/>
</dbReference>
<keyword evidence="2 7" id="KW-0479">Metal-binding</keyword>
<feature type="binding site" evidence="7">
    <location>
        <position position="91"/>
    </location>
    <ligand>
        <name>4-imidazolone-5-propanoate</name>
        <dbReference type="ChEBI" id="CHEBI:77893"/>
    </ligand>
</feature>
<evidence type="ECO:0000256" key="2">
    <source>
        <dbReference type="ARBA" id="ARBA00022723"/>
    </source>
</evidence>
<feature type="binding site" evidence="7">
    <location>
        <position position="326"/>
    </location>
    <ligand>
        <name>Zn(2+)</name>
        <dbReference type="ChEBI" id="CHEBI:29105"/>
    </ligand>
</feature>
<feature type="binding site" evidence="7">
    <location>
        <position position="187"/>
    </location>
    <ligand>
        <name>4-imidazolone-5-propanoate</name>
        <dbReference type="ChEBI" id="CHEBI:77893"/>
    </ligand>
</feature>
<evidence type="ECO:0000313" key="10">
    <source>
        <dbReference type="Proteomes" id="UP000652681"/>
    </source>
</evidence>
<keyword evidence="6 7" id="KW-0408">Iron</keyword>
<feature type="binding site" evidence="7">
    <location>
        <position position="252"/>
    </location>
    <ligand>
        <name>Zn(2+)</name>
        <dbReference type="ChEBI" id="CHEBI:29105"/>
    </ligand>
</feature>
<comment type="subcellular location">
    <subcellularLocation>
        <location evidence="7">Cytoplasm</location>
    </subcellularLocation>
</comment>
<dbReference type="EC" id="3.5.2.7" evidence="1 7"/>
<feature type="binding site" evidence="7">
    <location>
        <position position="252"/>
    </location>
    <ligand>
        <name>Fe(3+)</name>
        <dbReference type="ChEBI" id="CHEBI:29034"/>
    </ligand>
</feature>
<proteinExistence type="inferred from homology"/>
<dbReference type="UniPathway" id="UPA00379">
    <property type="reaction ID" value="UER00551"/>
</dbReference>
<feature type="binding site" evidence="7">
    <location>
        <position position="331"/>
    </location>
    <ligand>
        <name>4-imidazolone-5-propanoate</name>
        <dbReference type="ChEBI" id="CHEBI:77893"/>
    </ligand>
</feature>
<feature type="binding site" evidence="7">
    <location>
        <position position="328"/>
    </location>
    <ligand>
        <name>N-formimidoyl-L-glutamate</name>
        <dbReference type="ChEBI" id="CHEBI:58928"/>
    </ligand>
</feature>
<dbReference type="SUPFAM" id="SSF51338">
    <property type="entry name" value="Composite domain of metallo-dependent hydrolases"/>
    <property type="match status" value="1"/>
</dbReference>
<dbReference type="PANTHER" id="PTHR42752">
    <property type="entry name" value="IMIDAZOLONEPROPIONASE"/>
    <property type="match status" value="1"/>
</dbReference>
<accession>A0A8J6P6D0</accession>
<keyword evidence="5 7" id="KW-0862">Zinc</keyword>
<feature type="binding site" evidence="7">
    <location>
        <position position="330"/>
    </location>
    <ligand>
        <name>N-formimidoyl-L-glutamate</name>
        <dbReference type="ChEBI" id="CHEBI:58928"/>
    </ligand>
</feature>
<feature type="binding site" evidence="7">
    <location>
        <position position="82"/>
    </location>
    <ligand>
        <name>Fe(3+)</name>
        <dbReference type="ChEBI" id="CHEBI:29034"/>
    </ligand>
</feature>
<dbReference type="InterPro" id="IPR006680">
    <property type="entry name" value="Amidohydro-rel"/>
</dbReference>
<feature type="binding site" evidence="7">
    <location>
        <position position="255"/>
    </location>
    <ligand>
        <name>4-imidazolone-5-propanoate</name>
        <dbReference type="ChEBI" id="CHEBI:77893"/>
    </ligand>
</feature>
<feature type="binding site" evidence="7">
    <location>
        <position position="84"/>
    </location>
    <ligand>
        <name>Fe(3+)</name>
        <dbReference type="ChEBI" id="CHEBI:29034"/>
    </ligand>
</feature>
<comment type="pathway">
    <text evidence="7">Amino-acid degradation; L-histidine degradation into L-glutamate; N-formimidoyl-L-glutamate from L-histidine: step 3/3.</text>
</comment>
<keyword evidence="7" id="KW-0963">Cytoplasm</keyword>
<dbReference type="GO" id="GO:0019556">
    <property type="term" value="P:L-histidine catabolic process to glutamate and formamide"/>
    <property type="evidence" value="ECO:0007669"/>
    <property type="project" value="UniProtKB-UniRule"/>
</dbReference>
<dbReference type="GO" id="GO:0008270">
    <property type="term" value="F:zinc ion binding"/>
    <property type="evidence" value="ECO:0007669"/>
    <property type="project" value="UniProtKB-UniRule"/>
</dbReference>
<evidence type="ECO:0000256" key="4">
    <source>
        <dbReference type="ARBA" id="ARBA00022808"/>
    </source>
</evidence>
<dbReference type="Proteomes" id="UP000652681">
    <property type="component" value="Unassembled WGS sequence"/>
</dbReference>
<evidence type="ECO:0000259" key="8">
    <source>
        <dbReference type="Pfam" id="PF01979"/>
    </source>
</evidence>
<comment type="cofactor">
    <cofactor evidence="7">
        <name>Zn(2+)</name>
        <dbReference type="ChEBI" id="CHEBI:29105"/>
    </cofactor>
    <cofactor evidence="7">
        <name>Fe(3+)</name>
        <dbReference type="ChEBI" id="CHEBI:29034"/>
    </cofactor>
    <text evidence="7">Binds 1 zinc or iron ion per subunit.</text>
</comment>
<comment type="function">
    <text evidence="7">Catalyzes the hydrolytic cleavage of the carbon-nitrogen bond in imidazolone-5-propanoate to yield N-formimidoyl-L-glutamate. It is the third step in the universal histidine degradation pathway.</text>
</comment>
<dbReference type="InterPro" id="IPR032466">
    <property type="entry name" value="Metal_Hydrolase"/>
</dbReference>
<evidence type="ECO:0000256" key="3">
    <source>
        <dbReference type="ARBA" id="ARBA00022801"/>
    </source>
</evidence>
<feature type="binding site" evidence="7">
    <location>
        <position position="154"/>
    </location>
    <ligand>
        <name>4-imidazolone-5-propanoate</name>
        <dbReference type="ChEBI" id="CHEBI:77893"/>
    </ligand>
</feature>
<dbReference type="GO" id="GO:0005506">
    <property type="term" value="F:iron ion binding"/>
    <property type="evidence" value="ECO:0007669"/>
    <property type="project" value="UniProtKB-UniRule"/>
</dbReference>
<comment type="caution">
    <text evidence="9">The sequence shown here is derived from an EMBL/GenBank/DDBJ whole genome shotgun (WGS) entry which is preliminary data.</text>
</comment>
<dbReference type="InterPro" id="IPR005920">
    <property type="entry name" value="HutI"/>
</dbReference>
<dbReference type="SUPFAM" id="SSF51556">
    <property type="entry name" value="Metallo-dependent hydrolases"/>
    <property type="match status" value="1"/>
</dbReference>
<feature type="binding site" evidence="7">
    <location>
        <position position="84"/>
    </location>
    <ligand>
        <name>Zn(2+)</name>
        <dbReference type="ChEBI" id="CHEBI:29105"/>
    </ligand>
</feature>